<sequence>MTRELGQPHREAGQENKELKEQLAKNPVFIVGVPRSGTTMLYNILVRHPSFTGKTEPIWNTETSIFKKYLRHTNGFFEEGKWPFWYEYFNGNEHYFSEFQKESIRSFLVNAALARGSNRILEKTPNHVEHLDFIFETFPQALAVHIIRHPVDVFASMRKRAQITPLDKDPWLRVSHDEFAQDYVRKVDGTEDYRSDDRLLAIRYEDLTLSPTDEVEKVLKFIGENFNDSVLTGDTPFMIEGKFPYQSNVPVPNSNNWGGLVIPNEVEEIQRICFPVMQKYQYENY</sequence>
<name>A0A1F8B679_9BACT</name>
<evidence type="ECO:0000313" key="1">
    <source>
        <dbReference type="EMBL" id="OGM59543.1"/>
    </source>
</evidence>
<dbReference type="AlphaFoldDB" id="A0A1F8B679"/>
<dbReference type="STRING" id="1802514.A2955_01225"/>
<dbReference type="EMBL" id="MGHA01000031">
    <property type="protein sequence ID" value="OGM59543.1"/>
    <property type="molecule type" value="Genomic_DNA"/>
</dbReference>
<protein>
    <recommendedName>
        <fullName evidence="3">Sulfotransferase domain-containing protein</fullName>
    </recommendedName>
</protein>
<dbReference type="Proteomes" id="UP000177501">
    <property type="component" value="Unassembled WGS sequence"/>
</dbReference>
<dbReference type="PANTHER" id="PTHR36451:SF1">
    <property type="entry name" value="OMEGA-HYDROXY-BETA-DIHYDROMENAQUINONE-9 SULFOTRANSFERASE STF3"/>
    <property type="match status" value="1"/>
</dbReference>
<proteinExistence type="predicted"/>
<dbReference type="PANTHER" id="PTHR36451">
    <property type="entry name" value="PAPS-DEPENDENT SULFOTRANSFERASE STF3"/>
    <property type="match status" value="1"/>
</dbReference>
<dbReference type="InterPro" id="IPR052736">
    <property type="entry name" value="Stf3_sulfotransferase"/>
</dbReference>
<gene>
    <name evidence="1" type="ORF">A2955_01225</name>
</gene>
<dbReference type="SUPFAM" id="SSF52540">
    <property type="entry name" value="P-loop containing nucleoside triphosphate hydrolases"/>
    <property type="match status" value="1"/>
</dbReference>
<accession>A0A1F8B679</accession>
<dbReference type="Pfam" id="PF13469">
    <property type="entry name" value="Sulfotransfer_3"/>
    <property type="match status" value="1"/>
</dbReference>
<comment type="caution">
    <text evidence="1">The sequence shown here is derived from an EMBL/GenBank/DDBJ whole genome shotgun (WGS) entry which is preliminary data.</text>
</comment>
<evidence type="ECO:0008006" key="3">
    <source>
        <dbReference type="Google" id="ProtNLM"/>
    </source>
</evidence>
<organism evidence="1 2">
    <name type="scientific">Candidatus Woesebacteria bacterium RIFCSPLOWO2_01_FULL_37_19</name>
    <dbReference type="NCBI Taxonomy" id="1802514"/>
    <lineage>
        <taxon>Bacteria</taxon>
        <taxon>Candidatus Woeseibacteriota</taxon>
    </lineage>
</organism>
<reference evidence="1 2" key="1">
    <citation type="journal article" date="2016" name="Nat. Commun.">
        <title>Thousands of microbial genomes shed light on interconnected biogeochemical processes in an aquifer system.</title>
        <authorList>
            <person name="Anantharaman K."/>
            <person name="Brown C.T."/>
            <person name="Hug L.A."/>
            <person name="Sharon I."/>
            <person name="Castelle C.J."/>
            <person name="Probst A.J."/>
            <person name="Thomas B.C."/>
            <person name="Singh A."/>
            <person name="Wilkins M.J."/>
            <person name="Karaoz U."/>
            <person name="Brodie E.L."/>
            <person name="Williams K.H."/>
            <person name="Hubbard S.S."/>
            <person name="Banfield J.F."/>
        </authorList>
    </citation>
    <scope>NUCLEOTIDE SEQUENCE [LARGE SCALE GENOMIC DNA]</scope>
</reference>
<evidence type="ECO:0000313" key="2">
    <source>
        <dbReference type="Proteomes" id="UP000177501"/>
    </source>
</evidence>
<dbReference type="Gene3D" id="3.40.50.300">
    <property type="entry name" value="P-loop containing nucleotide triphosphate hydrolases"/>
    <property type="match status" value="1"/>
</dbReference>
<dbReference type="InterPro" id="IPR027417">
    <property type="entry name" value="P-loop_NTPase"/>
</dbReference>